<evidence type="ECO:0000259" key="12">
    <source>
        <dbReference type="PROSITE" id="PS50929"/>
    </source>
</evidence>
<evidence type="ECO:0000256" key="8">
    <source>
        <dbReference type="ARBA" id="ARBA00023136"/>
    </source>
</evidence>
<dbReference type="PROSITE" id="PS50893">
    <property type="entry name" value="ABC_TRANSPORTER_2"/>
    <property type="match status" value="1"/>
</dbReference>
<evidence type="ECO:0000256" key="9">
    <source>
        <dbReference type="SAM" id="MobiDB-lite"/>
    </source>
</evidence>
<dbReference type="InterPro" id="IPR039421">
    <property type="entry name" value="Type_1_exporter"/>
</dbReference>
<dbReference type="AlphaFoldDB" id="G0GA63"/>
<evidence type="ECO:0000313" key="13">
    <source>
        <dbReference type="EMBL" id="AEJ60899.1"/>
    </source>
</evidence>
<dbReference type="STRING" id="869211.Spith_0619"/>
<evidence type="ECO:0000256" key="4">
    <source>
        <dbReference type="ARBA" id="ARBA00022692"/>
    </source>
</evidence>
<dbReference type="GO" id="GO:0016887">
    <property type="term" value="F:ATP hydrolysis activity"/>
    <property type="evidence" value="ECO:0007669"/>
    <property type="project" value="InterPro"/>
</dbReference>
<dbReference type="InterPro" id="IPR011527">
    <property type="entry name" value="ABC1_TM_dom"/>
</dbReference>
<feature type="region of interest" description="Disordered" evidence="9">
    <location>
        <begin position="596"/>
        <end position="617"/>
    </location>
</feature>
<dbReference type="Gene3D" id="3.40.50.300">
    <property type="entry name" value="P-loop containing nucleotide triphosphate hydrolases"/>
    <property type="match status" value="1"/>
</dbReference>
<organism evidence="13 14">
    <name type="scientific">Winmispira thermophila (strain ATCC 700085 / DSM 6578 / Z-1203)</name>
    <name type="common">Spirochaeta thermophila</name>
    <dbReference type="NCBI Taxonomy" id="869211"/>
    <lineage>
        <taxon>Bacteria</taxon>
        <taxon>Pseudomonadati</taxon>
        <taxon>Spirochaetota</taxon>
        <taxon>Spirochaetia</taxon>
        <taxon>Winmispirales</taxon>
        <taxon>Winmispiraceae</taxon>
        <taxon>Winmispira</taxon>
    </lineage>
</organism>
<dbReference type="PROSITE" id="PS50929">
    <property type="entry name" value="ABC_TM1F"/>
    <property type="match status" value="1"/>
</dbReference>
<keyword evidence="7 10" id="KW-1133">Transmembrane helix</keyword>
<evidence type="ECO:0000256" key="1">
    <source>
        <dbReference type="ARBA" id="ARBA00004651"/>
    </source>
</evidence>
<comment type="subcellular location">
    <subcellularLocation>
        <location evidence="1">Cell membrane</location>
        <topology evidence="1">Multi-pass membrane protein</topology>
    </subcellularLocation>
</comment>
<feature type="compositionally biased region" description="Basic and acidic residues" evidence="9">
    <location>
        <begin position="605"/>
        <end position="617"/>
    </location>
</feature>
<keyword evidence="8 10" id="KW-0472">Membrane</keyword>
<evidence type="ECO:0000256" key="3">
    <source>
        <dbReference type="ARBA" id="ARBA00022475"/>
    </source>
</evidence>
<dbReference type="Pfam" id="PF00005">
    <property type="entry name" value="ABC_tran"/>
    <property type="match status" value="1"/>
</dbReference>
<dbReference type="SMART" id="SM00382">
    <property type="entry name" value="AAA"/>
    <property type="match status" value="1"/>
</dbReference>
<keyword evidence="6" id="KW-0067">ATP-binding</keyword>
<dbReference type="PANTHER" id="PTHR43394">
    <property type="entry name" value="ATP-DEPENDENT PERMEASE MDL1, MITOCHONDRIAL"/>
    <property type="match status" value="1"/>
</dbReference>
<evidence type="ECO:0000256" key="10">
    <source>
        <dbReference type="SAM" id="Phobius"/>
    </source>
</evidence>
<dbReference type="OrthoDB" id="341671at2"/>
<evidence type="ECO:0000256" key="5">
    <source>
        <dbReference type="ARBA" id="ARBA00022741"/>
    </source>
</evidence>
<keyword evidence="2" id="KW-0813">Transport</keyword>
<dbReference type="Proteomes" id="UP000007254">
    <property type="component" value="Chromosome"/>
</dbReference>
<feature type="transmembrane region" description="Helical" evidence="10">
    <location>
        <begin position="75"/>
        <end position="95"/>
    </location>
</feature>
<name>G0GA63_WINT7</name>
<keyword evidence="5" id="KW-0547">Nucleotide-binding</keyword>
<dbReference type="GO" id="GO:0005886">
    <property type="term" value="C:plasma membrane"/>
    <property type="evidence" value="ECO:0007669"/>
    <property type="project" value="UniProtKB-SubCell"/>
</dbReference>
<dbReference type="SUPFAM" id="SSF90123">
    <property type="entry name" value="ABC transporter transmembrane region"/>
    <property type="match status" value="1"/>
</dbReference>
<protein>
    <submittedName>
        <fullName evidence="13">ABC transporter related protein</fullName>
    </submittedName>
</protein>
<evidence type="ECO:0000256" key="7">
    <source>
        <dbReference type="ARBA" id="ARBA00022989"/>
    </source>
</evidence>
<evidence type="ECO:0000313" key="14">
    <source>
        <dbReference type="Proteomes" id="UP000007254"/>
    </source>
</evidence>
<dbReference type="GO" id="GO:0005524">
    <property type="term" value="F:ATP binding"/>
    <property type="evidence" value="ECO:0007669"/>
    <property type="project" value="UniProtKB-KW"/>
</dbReference>
<dbReference type="InterPro" id="IPR027417">
    <property type="entry name" value="P-loop_NTPase"/>
</dbReference>
<feature type="domain" description="ABC transporter" evidence="11">
    <location>
        <begin position="361"/>
        <end position="595"/>
    </location>
</feature>
<feature type="domain" description="ABC transmembrane type-1" evidence="12">
    <location>
        <begin position="44"/>
        <end position="328"/>
    </location>
</feature>
<evidence type="ECO:0000259" key="11">
    <source>
        <dbReference type="PROSITE" id="PS50893"/>
    </source>
</evidence>
<dbReference type="PANTHER" id="PTHR43394:SF1">
    <property type="entry name" value="ATP-BINDING CASSETTE SUB-FAMILY B MEMBER 10, MITOCHONDRIAL"/>
    <property type="match status" value="1"/>
</dbReference>
<dbReference type="RefSeq" id="WP_014624279.1">
    <property type="nucleotide sequence ID" value="NC_017583.1"/>
</dbReference>
<dbReference type="FunFam" id="3.40.50.300:FF:000287">
    <property type="entry name" value="Multidrug ABC transporter ATP-binding protein"/>
    <property type="match status" value="1"/>
</dbReference>
<dbReference type="InterPro" id="IPR003439">
    <property type="entry name" value="ABC_transporter-like_ATP-bd"/>
</dbReference>
<sequence>MRSPTGPGPFRPRAPFEAPRPTRILPILRRLWHYLRPYRIPLTVAVLAVLATSAAALAAPLFIRNAVNAMASGPGTVDLSTLLAAVLTMAALYLASTGLTWIQVRSLITVTQGVLYRLRRDLFSHLQRLPIPFLDRTPHGDLMSRLTNDVATLETTLSQTLTQLASNVLLLAGSLAMMLALSPLLTLLTAIIIPLAILVTRTLARLSREAFRTQQQLLGSLNSLVEETAGGLREIKAFGREGVFLDEFTTTNEQFTATAYRAMVVSSVLPPIMNALNGLSFPIIALAGGYLALKGQLSVGVVAAFLTYARQFSRPINEISNQFTLIQSALAGAERIFQLLDEPIEQDLPEAENLNTTSGHLALHNLTFGYDPTRPVLRDITLEAPPGSLIAIVGPTGAGKTTLVNLLMRFYDPQEGRILLDGRDTQHIRRASLRRHMGMVLQDTHLFTDTIRENIRYGRPDATDEEVEEAARIAEAHHFIRHLPQGYDTLLTDRGSSLSEGQRQLITIARALLADPAILILDEATSSVDTRTERHLQKALRTLMKGRTSFVIAHRLNTVREADRILVIQEGRIVEQGTHDELMARKGLYWQFHQKHPQDTMDTMEEPRPAREDTRPL</sequence>
<dbReference type="GO" id="GO:0015421">
    <property type="term" value="F:ABC-type oligopeptide transporter activity"/>
    <property type="evidence" value="ECO:0007669"/>
    <property type="project" value="TreeGrafter"/>
</dbReference>
<dbReference type="Gene3D" id="1.20.1560.10">
    <property type="entry name" value="ABC transporter type 1, transmembrane domain"/>
    <property type="match status" value="1"/>
</dbReference>
<dbReference type="HOGENOM" id="CLU_000604_84_3_12"/>
<keyword evidence="14" id="KW-1185">Reference proteome</keyword>
<proteinExistence type="predicted"/>
<feature type="transmembrane region" description="Helical" evidence="10">
    <location>
        <begin position="40"/>
        <end position="63"/>
    </location>
</feature>
<evidence type="ECO:0000256" key="6">
    <source>
        <dbReference type="ARBA" id="ARBA00022840"/>
    </source>
</evidence>
<dbReference type="CDD" id="cd03254">
    <property type="entry name" value="ABCC_Glucan_exporter_like"/>
    <property type="match status" value="1"/>
</dbReference>
<keyword evidence="4 10" id="KW-0812">Transmembrane</keyword>
<evidence type="ECO:0000256" key="2">
    <source>
        <dbReference type="ARBA" id="ARBA00022448"/>
    </source>
</evidence>
<accession>G0GA63</accession>
<dbReference type="EMBL" id="CP002903">
    <property type="protein sequence ID" value="AEJ60899.1"/>
    <property type="molecule type" value="Genomic_DNA"/>
</dbReference>
<gene>
    <name evidence="13" type="ordered locus">Spith_0619</name>
</gene>
<dbReference type="Pfam" id="PF00664">
    <property type="entry name" value="ABC_membrane"/>
    <property type="match status" value="1"/>
</dbReference>
<feature type="transmembrane region" description="Helical" evidence="10">
    <location>
        <begin position="168"/>
        <end position="197"/>
    </location>
</feature>
<dbReference type="SUPFAM" id="SSF52540">
    <property type="entry name" value="P-loop containing nucleoside triphosphate hydrolases"/>
    <property type="match status" value="1"/>
</dbReference>
<dbReference type="InterPro" id="IPR036640">
    <property type="entry name" value="ABC1_TM_sf"/>
</dbReference>
<dbReference type="CDD" id="cd18547">
    <property type="entry name" value="ABC_6TM_Tm288_like"/>
    <property type="match status" value="1"/>
</dbReference>
<reference evidence="13 14" key="1">
    <citation type="submission" date="2011-06" db="EMBL/GenBank/DDBJ databases">
        <title>The complete genome of Spirochaeta thermophila DSM 6578.</title>
        <authorList>
            <consortium name="US DOE Joint Genome Institute (JGI-PGF)"/>
            <person name="Lucas S."/>
            <person name="Lapidus A."/>
            <person name="Bruce D."/>
            <person name="Goodwin L."/>
            <person name="Pitluck S."/>
            <person name="Peters L."/>
            <person name="Kyrpides N."/>
            <person name="Mavromatis K."/>
            <person name="Ivanova N."/>
            <person name="Mikailova N."/>
            <person name="Pagani I."/>
            <person name="Chertkov O."/>
            <person name="Detter J.C."/>
            <person name="Tapia R."/>
            <person name="Han C."/>
            <person name="Land M."/>
            <person name="Hauser L."/>
            <person name="Markowitz V."/>
            <person name="Cheng J.-F."/>
            <person name="Hugenholtz P."/>
            <person name="Woyke T."/>
            <person name="Wu D."/>
            <person name="Spring S."/>
            <person name="Merkhoffer B."/>
            <person name="Schneider S."/>
            <person name="Klenk H.-P."/>
            <person name="Eisen J.A."/>
        </authorList>
    </citation>
    <scope>NUCLEOTIDE SEQUENCE [LARGE SCALE GENOMIC DNA]</scope>
    <source>
        <strain evidence="14">ATCC 700085 / DSM 6578 / Z-1203</strain>
    </source>
</reference>
<keyword evidence="3" id="KW-1003">Cell membrane</keyword>
<dbReference type="FunFam" id="1.20.1560.10:FF:000011">
    <property type="entry name" value="Multidrug ABC transporter ATP-binding protein"/>
    <property type="match status" value="1"/>
</dbReference>
<dbReference type="InterPro" id="IPR003593">
    <property type="entry name" value="AAA+_ATPase"/>
</dbReference>
<dbReference type="KEGG" id="stq:Spith_0619"/>